<evidence type="ECO:0000313" key="2">
    <source>
        <dbReference type="RefSeq" id="XP_022772494.1"/>
    </source>
</evidence>
<protein>
    <submittedName>
        <fullName evidence="2">Uncharacterized protein LOC111315183</fullName>
    </submittedName>
</protein>
<dbReference type="OrthoDB" id="1750590at2759"/>
<dbReference type="AlphaFoldDB" id="A0A6P6B5Q6"/>
<organism evidence="1 2">
    <name type="scientific">Durio zibethinus</name>
    <name type="common">Durian</name>
    <dbReference type="NCBI Taxonomy" id="66656"/>
    <lineage>
        <taxon>Eukaryota</taxon>
        <taxon>Viridiplantae</taxon>
        <taxon>Streptophyta</taxon>
        <taxon>Embryophyta</taxon>
        <taxon>Tracheophyta</taxon>
        <taxon>Spermatophyta</taxon>
        <taxon>Magnoliopsida</taxon>
        <taxon>eudicotyledons</taxon>
        <taxon>Gunneridae</taxon>
        <taxon>Pentapetalae</taxon>
        <taxon>rosids</taxon>
        <taxon>malvids</taxon>
        <taxon>Malvales</taxon>
        <taxon>Malvaceae</taxon>
        <taxon>Helicteroideae</taxon>
        <taxon>Durio</taxon>
    </lineage>
</organism>
<keyword evidence="1" id="KW-1185">Reference proteome</keyword>
<dbReference type="KEGG" id="dzi:111315183"/>
<name>A0A6P6B5Q6_DURZI</name>
<evidence type="ECO:0000313" key="1">
    <source>
        <dbReference type="Proteomes" id="UP000515121"/>
    </source>
</evidence>
<sequence>MAFLLALCNRFCHLISLGNMMDLCMSQFTSSDRLVSAVFYSFYALNPSKWNGKPSGGLHELARALGLITLTAFSPEPYLSPDSFHKALVFASLEVPFFLQRLSSLSFVAGQPIGYHTSWPFVALSPGRLFRQYAILGDDVVIANEKVASVYEDSFSKLGVSFSYHKSLIFIFNTGCAEFAKRFRALSKLTHTRSRSLDRLYLIYNMDQATYPTRSLARAGSSIEPYLRGHPLILLRNSKF</sequence>
<dbReference type="PANTHER" id="PTHR34456">
    <property type="entry name" value="MITOVIRUS RNA-DEPENDENT RNA POLYMERASE"/>
    <property type="match status" value="1"/>
</dbReference>
<dbReference type="Proteomes" id="UP000515121">
    <property type="component" value="Unplaced"/>
</dbReference>
<dbReference type="InterPro" id="IPR008686">
    <property type="entry name" value="RNA_pol_mitovir"/>
</dbReference>
<dbReference type="PANTHER" id="PTHR34456:SF13">
    <property type="entry name" value="REVERSE TRANSCRIPTASE DOMAIN-CONTAINING PROTEIN"/>
    <property type="match status" value="1"/>
</dbReference>
<reference evidence="2" key="1">
    <citation type="submission" date="2025-08" db="UniProtKB">
        <authorList>
            <consortium name="RefSeq"/>
        </authorList>
    </citation>
    <scope>IDENTIFICATION</scope>
    <source>
        <tissue evidence="2">Fruit stalk</tissue>
    </source>
</reference>
<dbReference type="GeneID" id="111315183"/>
<gene>
    <name evidence="2" type="primary">LOC111315183</name>
</gene>
<proteinExistence type="predicted"/>
<accession>A0A6P6B5Q6</accession>
<dbReference type="Pfam" id="PF05919">
    <property type="entry name" value="Mitovir_RNA_pol"/>
    <property type="match status" value="1"/>
</dbReference>
<dbReference type="RefSeq" id="XP_022772494.1">
    <property type="nucleotide sequence ID" value="XM_022916759.1"/>
</dbReference>